<feature type="region of interest" description="Disordered" evidence="4">
    <location>
        <begin position="51"/>
        <end position="74"/>
    </location>
</feature>
<evidence type="ECO:0000256" key="1">
    <source>
        <dbReference type="ARBA" id="ARBA00010923"/>
    </source>
</evidence>
<feature type="domain" description="Type I restriction modification DNA specificity" evidence="5">
    <location>
        <begin position="11"/>
        <end position="186"/>
    </location>
</feature>
<gene>
    <name evidence="6" type="ORF">SAMN05192584_101496</name>
</gene>
<sequence length="209" mass="22728">MSRPNSPLPPGWREVRLAEVCELQGGPSWATLRTGQHDGEGVPLVRPRDISDRRITPDGVGRLPEGAVPVQSSHHRLRPGDVLLARSGAVGRTALVSEQQAGWLFSGHLVRIRPLDDVLPDFLVGHLSRPAVATYIARHTRGSTIQHISLRDLGGIPVALPPLHTQREIGGQLAALDEKVRIHTEIARTTAELRETLGDLLFTGLLGTR</sequence>
<dbReference type="SUPFAM" id="SSF116734">
    <property type="entry name" value="DNA methylase specificity domain"/>
    <property type="match status" value="1"/>
</dbReference>
<evidence type="ECO:0000313" key="7">
    <source>
        <dbReference type="Proteomes" id="UP000198928"/>
    </source>
</evidence>
<evidence type="ECO:0000256" key="4">
    <source>
        <dbReference type="SAM" id="MobiDB-lite"/>
    </source>
</evidence>
<evidence type="ECO:0000259" key="5">
    <source>
        <dbReference type="Pfam" id="PF01420"/>
    </source>
</evidence>
<dbReference type="PANTHER" id="PTHR30408">
    <property type="entry name" value="TYPE-1 RESTRICTION ENZYME ECOKI SPECIFICITY PROTEIN"/>
    <property type="match status" value="1"/>
</dbReference>
<protein>
    <submittedName>
        <fullName evidence="6">Type I restriction enzyme, S subunit/type I restriction enzyme M protein</fullName>
    </submittedName>
</protein>
<name>A0A1I3UFP1_9ACTN</name>
<dbReference type="PANTHER" id="PTHR30408:SF12">
    <property type="entry name" value="TYPE I RESTRICTION ENZYME MJAVIII SPECIFICITY SUBUNIT"/>
    <property type="match status" value="1"/>
</dbReference>
<dbReference type="GO" id="GO:0009307">
    <property type="term" value="P:DNA restriction-modification system"/>
    <property type="evidence" value="ECO:0007669"/>
    <property type="project" value="UniProtKB-KW"/>
</dbReference>
<keyword evidence="2" id="KW-0680">Restriction system</keyword>
<proteinExistence type="inferred from homology"/>
<evidence type="ECO:0000256" key="2">
    <source>
        <dbReference type="ARBA" id="ARBA00022747"/>
    </source>
</evidence>
<dbReference type="InterPro" id="IPR052021">
    <property type="entry name" value="Type-I_RS_S_subunit"/>
</dbReference>
<reference evidence="7" key="1">
    <citation type="submission" date="2016-10" db="EMBL/GenBank/DDBJ databases">
        <authorList>
            <person name="Varghese N."/>
            <person name="Submissions S."/>
        </authorList>
    </citation>
    <scope>NUCLEOTIDE SEQUENCE [LARGE SCALE GENOMIC DNA]</scope>
    <source>
        <strain evidence="7">PL19</strain>
    </source>
</reference>
<evidence type="ECO:0000313" key="6">
    <source>
        <dbReference type="EMBL" id="SFJ82314.1"/>
    </source>
</evidence>
<accession>A0A1I3UFP1</accession>
<dbReference type="Pfam" id="PF01420">
    <property type="entry name" value="Methylase_S"/>
    <property type="match status" value="1"/>
</dbReference>
<keyword evidence="3" id="KW-0238">DNA-binding</keyword>
<dbReference type="OrthoDB" id="3197085at2"/>
<dbReference type="Proteomes" id="UP000198928">
    <property type="component" value="Unassembled WGS sequence"/>
</dbReference>
<dbReference type="AlphaFoldDB" id="A0A1I3UFP1"/>
<dbReference type="InterPro" id="IPR044946">
    <property type="entry name" value="Restrct_endonuc_typeI_TRD_sf"/>
</dbReference>
<keyword evidence="7" id="KW-1185">Reference proteome</keyword>
<organism evidence="6 7">
    <name type="scientific">Streptomyces pini</name>
    <dbReference type="NCBI Taxonomy" id="1520580"/>
    <lineage>
        <taxon>Bacteria</taxon>
        <taxon>Bacillati</taxon>
        <taxon>Actinomycetota</taxon>
        <taxon>Actinomycetes</taxon>
        <taxon>Kitasatosporales</taxon>
        <taxon>Streptomycetaceae</taxon>
        <taxon>Streptomyces</taxon>
    </lineage>
</organism>
<dbReference type="EMBL" id="FOSG01000001">
    <property type="protein sequence ID" value="SFJ82314.1"/>
    <property type="molecule type" value="Genomic_DNA"/>
</dbReference>
<dbReference type="RefSeq" id="WP_093847186.1">
    <property type="nucleotide sequence ID" value="NZ_FOSG01000001.1"/>
</dbReference>
<comment type="similarity">
    <text evidence="1">Belongs to the type-I restriction system S methylase family.</text>
</comment>
<dbReference type="InterPro" id="IPR000055">
    <property type="entry name" value="Restrct_endonuc_typeI_TRD"/>
</dbReference>
<dbReference type="CDD" id="cd16961">
    <property type="entry name" value="RMtype1_S_TRD-CR_like"/>
    <property type="match status" value="1"/>
</dbReference>
<evidence type="ECO:0000256" key="3">
    <source>
        <dbReference type="ARBA" id="ARBA00023125"/>
    </source>
</evidence>
<dbReference type="Gene3D" id="3.90.220.20">
    <property type="entry name" value="DNA methylase specificity domains"/>
    <property type="match status" value="1"/>
</dbReference>
<dbReference type="GO" id="GO:0003677">
    <property type="term" value="F:DNA binding"/>
    <property type="evidence" value="ECO:0007669"/>
    <property type="project" value="UniProtKB-KW"/>
</dbReference>